<feature type="domain" description="DUF1731" evidence="3">
    <location>
        <begin position="236"/>
        <end position="281"/>
    </location>
</feature>
<keyword evidence="5" id="KW-1185">Reference proteome</keyword>
<evidence type="ECO:0000259" key="2">
    <source>
        <dbReference type="Pfam" id="PF01370"/>
    </source>
</evidence>
<dbReference type="InterPro" id="IPR010099">
    <property type="entry name" value="SDR39U1"/>
</dbReference>
<dbReference type="Gene3D" id="3.40.50.720">
    <property type="entry name" value="NAD(P)-binding Rossmann-like Domain"/>
    <property type="match status" value="1"/>
</dbReference>
<dbReference type="AlphaFoldDB" id="A0A6F8PMD5"/>
<dbReference type="Proteomes" id="UP000501466">
    <property type="component" value="Chromosome"/>
</dbReference>
<comment type="similarity">
    <text evidence="1">Belongs to the NAD(P)-dependent epimerase/dehydratase family. SDR39U1 subfamily.</text>
</comment>
<dbReference type="PANTHER" id="PTHR11092:SF0">
    <property type="entry name" value="EPIMERASE FAMILY PROTEIN SDR39U1"/>
    <property type="match status" value="1"/>
</dbReference>
<gene>
    <name evidence="4" type="primary">yfcH</name>
    <name evidence="4" type="ORF">THMIRHAT_09060</name>
</gene>
<accession>A0A6F8PMD5</accession>
<sequence length="283" mass="30779">MKICILGGTGFIGHYLTNYFSQQFHQVKALGRQAFAPDFDLTSTLNGQDLVIMLAGANVGERWSKQHKQALWDSRLNTNARLAQALSQCKQPPARIFSASAIGIYPQNSCTNLIDETCTEIGEGVLGQLGKAWEEASLKLLPKPLILRFGVVLGKNGGALAKMLPPFKMGLGGPVAGGQQCFSWIHLEDLARIMSFAIEHPELEGPINVTAPNPVSNAVFGASLAKALHRPFWLPLPEWQLKLMFGEGAQVLTHSSAIVPQRLLDAGFEFTYPQIDDALKACV</sequence>
<dbReference type="PANTHER" id="PTHR11092">
    <property type="entry name" value="SUGAR NUCLEOTIDE EPIMERASE RELATED"/>
    <property type="match status" value="1"/>
</dbReference>
<protein>
    <submittedName>
        <fullName evidence="4">Epimerase</fullName>
    </submittedName>
</protein>
<dbReference type="InterPro" id="IPR036291">
    <property type="entry name" value="NAD(P)-bd_dom_sf"/>
</dbReference>
<evidence type="ECO:0000256" key="1">
    <source>
        <dbReference type="ARBA" id="ARBA00009353"/>
    </source>
</evidence>
<dbReference type="NCBIfam" id="TIGR01777">
    <property type="entry name" value="yfcH"/>
    <property type="match status" value="1"/>
</dbReference>
<organism evidence="4 5">
    <name type="scientific">Thiosulfativibrio zosterae</name>
    <dbReference type="NCBI Taxonomy" id="2675053"/>
    <lineage>
        <taxon>Bacteria</taxon>
        <taxon>Pseudomonadati</taxon>
        <taxon>Pseudomonadota</taxon>
        <taxon>Gammaproteobacteria</taxon>
        <taxon>Thiotrichales</taxon>
        <taxon>Piscirickettsiaceae</taxon>
        <taxon>Thiosulfativibrio</taxon>
    </lineage>
</organism>
<dbReference type="InterPro" id="IPR001509">
    <property type="entry name" value="Epimerase_deHydtase"/>
</dbReference>
<dbReference type="RefSeq" id="WP_173290987.1">
    <property type="nucleotide sequence ID" value="NZ_AP021888.1"/>
</dbReference>
<dbReference type="EMBL" id="AP021888">
    <property type="protein sequence ID" value="BBP43160.1"/>
    <property type="molecule type" value="Genomic_DNA"/>
</dbReference>
<dbReference type="SUPFAM" id="SSF51735">
    <property type="entry name" value="NAD(P)-binding Rossmann-fold domains"/>
    <property type="match status" value="1"/>
</dbReference>
<dbReference type="Pfam" id="PF08338">
    <property type="entry name" value="DUF1731"/>
    <property type="match status" value="1"/>
</dbReference>
<dbReference type="Pfam" id="PF01370">
    <property type="entry name" value="Epimerase"/>
    <property type="match status" value="1"/>
</dbReference>
<reference evidence="5" key="1">
    <citation type="submission" date="2019-11" db="EMBL/GenBank/DDBJ databases">
        <title>Isolation and characterization of two novel species in the genus Thiomicrorhabdus.</title>
        <authorList>
            <person name="Mochizuki J."/>
            <person name="Kojima H."/>
            <person name="Fukui M."/>
        </authorList>
    </citation>
    <scope>NUCLEOTIDE SEQUENCE [LARGE SCALE GENOMIC DNA]</scope>
    <source>
        <strain evidence="5">AkT22</strain>
    </source>
</reference>
<evidence type="ECO:0000313" key="5">
    <source>
        <dbReference type="Proteomes" id="UP000501466"/>
    </source>
</evidence>
<dbReference type="InterPro" id="IPR013549">
    <property type="entry name" value="DUF1731"/>
</dbReference>
<evidence type="ECO:0000313" key="4">
    <source>
        <dbReference type="EMBL" id="BBP43160.1"/>
    </source>
</evidence>
<feature type="domain" description="NAD-dependent epimerase/dehydratase" evidence="2">
    <location>
        <begin position="3"/>
        <end position="110"/>
    </location>
</feature>
<name>A0A6F8PMD5_9GAMM</name>
<evidence type="ECO:0000259" key="3">
    <source>
        <dbReference type="Pfam" id="PF08338"/>
    </source>
</evidence>
<proteinExistence type="inferred from homology"/>
<dbReference type="KEGG" id="tzo:THMIRHAT_09060"/>